<comment type="similarity">
    <text evidence="6">Belongs to the KhpB RNA-binding protein family.</text>
</comment>
<dbReference type="InterPro" id="IPR032782">
    <property type="entry name" value="KhpB_N"/>
</dbReference>
<dbReference type="InterPro" id="IPR001374">
    <property type="entry name" value="R3H_dom"/>
</dbReference>
<name>A0ABV2GC55_9BACL</name>
<dbReference type="CDD" id="cd02414">
    <property type="entry name" value="KH-II_Jag"/>
    <property type="match status" value="1"/>
</dbReference>
<evidence type="ECO:0000256" key="1">
    <source>
        <dbReference type="ARBA" id="ARBA00022490"/>
    </source>
</evidence>
<evidence type="ECO:0000256" key="2">
    <source>
        <dbReference type="ARBA" id="ARBA00022884"/>
    </source>
</evidence>
<protein>
    <recommendedName>
        <fullName evidence="6">RNA-binding protein KhpB</fullName>
    </recommendedName>
    <alternativeName>
        <fullName evidence="6">RNA-binding protein EloR</fullName>
    </alternativeName>
</protein>
<dbReference type="Gene3D" id="3.30.1370.50">
    <property type="entry name" value="R3H-like domain"/>
    <property type="match status" value="1"/>
</dbReference>
<comment type="caution">
    <text evidence="6">Lacks conserved residue(s) required for the propagation of feature annotation.</text>
</comment>
<dbReference type="SUPFAM" id="SSF82708">
    <property type="entry name" value="R3H domain"/>
    <property type="match status" value="1"/>
</dbReference>
<evidence type="ECO:0000259" key="8">
    <source>
        <dbReference type="PROSITE" id="PS51061"/>
    </source>
</evidence>
<accession>A0ABV2GC55</accession>
<dbReference type="SMART" id="SM00393">
    <property type="entry name" value="R3H"/>
    <property type="match status" value="1"/>
</dbReference>
<dbReference type="NCBIfam" id="NF041568">
    <property type="entry name" value="Jag_EloR"/>
    <property type="match status" value="1"/>
</dbReference>
<dbReference type="InterPro" id="IPR038247">
    <property type="entry name" value="Jag_N_dom_sf"/>
</dbReference>
<dbReference type="RefSeq" id="WP_354197425.1">
    <property type="nucleotide sequence ID" value="NZ_JBEPLW010000013.1"/>
</dbReference>
<feature type="domain" description="R3H" evidence="8">
    <location>
        <begin position="253"/>
        <end position="319"/>
    </location>
</feature>
<dbReference type="InterPro" id="IPR039247">
    <property type="entry name" value="KhpB"/>
</dbReference>
<comment type="subcellular location">
    <subcellularLocation>
        <location evidence="6">Cytoplasm</location>
    </subcellularLocation>
</comment>
<dbReference type="CDD" id="cd02644">
    <property type="entry name" value="R3H_jag"/>
    <property type="match status" value="1"/>
</dbReference>
<dbReference type="InterPro" id="IPR015946">
    <property type="entry name" value="KH_dom-like_a/b"/>
</dbReference>
<dbReference type="PROSITE" id="PS51061">
    <property type="entry name" value="R3H"/>
    <property type="match status" value="1"/>
</dbReference>
<dbReference type="Proteomes" id="UP001549099">
    <property type="component" value="Unassembled WGS sequence"/>
</dbReference>
<comment type="subunit">
    <text evidence="6">Forms a complex with KhpA.</text>
</comment>
<evidence type="ECO:0000256" key="6">
    <source>
        <dbReference type="HAMAP-Rule" id="MF_00867"/>
    </source>
</evidence>
<dbReference type="Pfam" id="PF13083">
    <property type="entry name" value="KH_KhpA-B"/>
    <property type="match status" value="1"/>
</dbReference>
<keyword evidence="5 6" id="KW-0961">Cell wall biogenesis/degradation</keyword>
<keyword evidence="2 6" id="KW-0694">RNA-binding</keyword>
<evidence type="ECO:0000256" key="3">
    <source>
        <dbReference type="ARBA" id="ARBA00022960"/>
    </source>
</evidence>
<dbReference type="SMART" id="SM01245">
    <property type="entry name" value="Jag_N"/>
    <property type="match status" value="1"/>
</dbReference>
<comment type="caution">
    <text evidence="9">The sequence shown here is derived from an EMBL/GenBank/DDBJ whole genome shotgun (WGS) entry which is preliminary data.</text>
</comment>
<dbReference type="EMBL" id="JBEPLW010000013">
    <property type="protein sequence ID" value="MET3575875.1"/>
    <property type="molecule type" value="Genomic_DNA"/>
</dbReference>
<reference evidence="9 10" key="1">
    <citation type="submission" date="2024-06" db="EMBL/GenBank/DDBJ databases">
        <title>Genomic Encyclopedia of Type Strains, Phase IV (KMG-IV): sequencing the most valuable type-strain genomes for metagenomic binning, comparative biology and taxonomic classification.</title>
        <authorList>
            <person name="Goeker M."/>
        </authorList>
    </citation>
    <scope>NUCLEOTIDE SEQUENCE [LARGE SCALE GENOMIC DNA]</scope>
    <source>
        <strain evidence="9 10">DSM 26128</strain>
    </source>
</reference>
<dbReference type="Pfam" id="PF14804">
    <property type="entry name" value="Jag_N"/>
    <property type="match status" value="1"/>
</dbReference>
<evidence type="ECO:0000256" key="4">
    <source>
        <dbReference type="ARBA" id="ARBA00023186"/>
    </source>
</evidence>
<evidence type="ECO:0000313" key="9">
    <source>
        <dbReference type="EMBL" id="MET3575875.1"/>
    </source>
</evidence>
<dbReference type="InterPro" id="IPR038008">
    <property type="entry name" value="Jag_KH"/>
</dbReference>
<organism evidence="9 10">
    <name type="scientific">Bhargavaea ullalensis</name>
    <dbReference type="NCBI Taxonomy" id="1265685"/>
    <lineage>
        <taxon>Bacteria</taxon>
        <taxon>Bacillati</taxon>
        <taxon>Bacillota</taxon>
        <taxon>Bacilli</taxon>
        <taxon>Bacillales</taxon>
        <taxon>Caryophanaceae</taxon>
        <taxon>Bhargavaea</taxon>
    </lineage>
</organism>
<gene>
    <name evidence="6" type="primary">khpB</name>
    <name evidence="6" type="synonym">eloR</name>
    <name evidence="9" type="ORF">ABID49_001781</name>
</gene>
<feature type="compositionally biased region" description="Basic and acidic residues" evidence="7">
    <location>
        <begin position="94"/>
        <end position="121"/>
    </location>
</feature>
<dbReference type="InterPro" id="IPR034079">
    <property type="entry name" value="R3H_KhpB"/>
</dbReference>
<keyword evidence="1 6" id="KW-0963">Cytoplasm</keyword>
<evidence type="ECO:0000256" key="7">
    <source>
        <dbReference type="SAM" id="MobiDB-lite"/>
    </source>
</evidence>
<dbReference type="PANTHER" id="PTHR35800">
    <property type="entry name" value="PROTEIN JAG"/>
    <property type="match status" value="1"/>
</dbReference>
<dbReference type="Gene3D" id="3.30.30.80">
    <property type="entry name" value="probable RNA-binding protein from clostridium symbiosum atcc 14940"/>
    <property type="match status" value="1"/>
</dbReference>
<evidence type="ECO:0000256" key="5">
    <source>
        <dbReference type="ARBA" id="ARBA00023316"/>
    </source>
</evidence>
<dbReference type="HAMAP" id="MF_00867">
    <property type="entry name" value="KhpB"/>
    <property type="match status" value="1"/>
</dbReference>
<keyword evidence="10" id="KW-1185">Reference proteome</keyword>
<comment type="domain">
    <text evidence="6">Has an N-terminal Jag-N domain and 2 RNA-binding domains (KH and R3H).</text>
</comment>
<dbReference type="Pfam" id="PF01424">
    <property type="entry name" value="R3H"/>
    <property type="match status" value="1"/>
</dbReference>
<feature type="compositionally biased region" description="Basic and acidic residues" evidence="7">
    <location>
        <begin position="63"/>
        <end position="79"/>
    </location>
</feature>
<feature type="region of interest" description="Disordered" evidence="7">
    <location>
        <begin position="60"/>
        <end position="165"/>
    </location>
</feature>
<dbReference type="PANTHER" id="PTHR35800:SF1">
    <property type="entry name" value="RNA-BINDING PROTEIN KHPB"/>
    <property type="match status" value="1"/>
</dbReference>
<comment type="function">
    <text evidence="6">A probable RNA chaperone. Forms a complex with KhpA which binds to cellular RNA and controls its expression. Plays a role in peptidoglycan (PG) homeostasis and cell length regulation.</text>
</comment>
<evidence type="ECO:0000313" key="10">
    <source>
        <dbReference type="Proteomes" id="UP001549099"/>
    </source>
</evidence>
<keyword evidence="3 6" id="KW-0133">Cell shape</keyword>
<dbReference type="Gene3D" id="3.30.300.20">
    <property type="match status" value="1"/>
</dbReference>
<keyword evidence="4 6" id="KW-0143">Chaperone</keyword>
<proteinExistence type="inferred from homology"/>
<sequence length="319" mass="34456">MKQTVATGATVDQAVSNALKELGLARDEVNIDVIDEGKKGFLGFGARDAKVRVSAADASVADGAEKEAGPNAEEAKAAPDELPAPPVVAAEPMEPVKPDEHPAPEAKAEEEPADEMEHAPKGPEIPDLSDGRTDKVTGPVSPVVAAEPIEPLQPDEPEPRDPEQEIRKLDEAIAETADYLKAIADGMGVKDVKVVHMLDGKNLEFSLHSPDAALLIGKRGQTLNALQQLVQVVANNKAKQFLLVSVDAGDYRARRKETLELLAERKADQAVRTGRRIALEPMPASERKIIHHVLSERFDVDTHSEGKEPHRHLVIEPHK</sequence>
<dbReference type="InterPro" id="IPR036867">
    <property type="entry name" value="R3H_dom_sf"/>
</dbReference>